<dbReference type="Pfam" id="PF00575">
    <property type="entry name" value="S1"/>
    <property type="match status" value="1"/>
</dbReference>
<evidence type="ECO:0000256" key="1">
    <source>
        <dbReference type="ARBA" id="ARBA00001849"/>
    </source>
</evidence>
<dbReference type="Gene3D" id="2.40.50.140">
    <property type="entry name" value="Nucleic acid-binding proteins"/>
    <property type="match status" value="1"/>
</dbReference>
<organism evidence="10 11">
    <name type="scientific">Roseiterribacter gracilis</name>
    <dbReference type="NCBI Taxonomy" id="2812848"/>
    <lineage>
        <taxon>Bacteria</taxon>
        <taxon>Pseudomonadati</taxon>
        <taxon>Pseudomonadota</taxon>
        <taxon>Alphaproteobacteria</taxon>
        <taxon>Rhodospirillales</taxon>
        <taxon>Roseiterribacteraceae</taxon>
        <taxon>Roseiterribacter</taxon>
    </lineage>
</organism>
<dbReference type="InterPro" id="IPR050180">
    <property type="entry name" value="RNR_Ribonuclease"/>
</dbReference>
<dbReference type="RefSeq" id="WP_420240742.1">
    <property type="nucleotide sequence ID" value="NZ_BOPV01000001.1"/>
</dbReference>
<keyword evidence="5 7" id="KW-0269">Exonuclease</keyword>
<keyword evidence="6 7" id="KW-0694">RNA-binding</keyword>
<dbReference type="Pfam" id="PF17876">
    <property type="entry name" value="CSD2"/>
    <property type="match status" value="1"/>
</dbReference>
<dbReference type="GO" id="GO:0006402">
    <property type="term" value="P:mRNA catabolic process"/>
    <property type="evidence" value="ECO:0007669"/>
    <property type="project" value="TreeGrafter"/>
</dbReference>
<dbReference type="PANTHER" id="PTHR23355:SF9">
    <property type="entry name" value="DIS3-LIKE EXONUCLEASE 2"/>
    <property type="match status" value="1"/>
</dbReference>
<dbReference type="GO" id="GO:0005829">
    <property type="term" value="C:cytosol"/>
    <property type="evidence" value="ECO:0007669"/>
    <property type="project" value="TreeGrafter"/>
</dbReference>
<evidence type="ECO:0000256" key="2">
    <source>
        <dbReference type="ARBA" id="ARBA00022490"/>
    </source>
</evidence>
<evidence type="ECO:0000313" key="10">
    <source>
        <dbReference type="EMBL" id="GIL37845.1"/>
    </source>
</evidence>
<dbReference type="PROSITE" id="PS01175">
    <property type="entry name" value="RIBONUCLEASE_II"/>
    <property type="match status" value="1"/>
</dbReference>
<evidence type="ECO:0000256" key="6">
    <source>
        <dbReference type="ARBA" id="ARBA00022884"/>
    </source>
</evidence>
<protein>
    <recommendedName>
        <fullName evidence="7">Ribonuclease R</fullName>
        <shortName evidence="7">RNase R</shortName>
        <ecNumber evidence="7">3.1.13.1</ecNumber>
    </recommendedName>
</protein>
<feature type="region of interest" description="Disordered" evidence="8">
    <location>
        <begin position="722"/>
        <end position="743"/>
    </location>
</feature>
<feature type="domain" description="S1 motif" evidence="9">
    <location>
        <begin position="638"/>
        <end position="720"/>
    </location>
</feature>
<keyword evidence="2 7" id="KW-0963">Cytoplasm</keyword>
<keyword evidence="11" id="KW-1185">Reference proteome</keyword>
<dbReference type="SMART" id="SM00316">
    <property type="entry name" value="S1"/>
    <property type="match status" value="1"/>
</dbReference>
<dbReference type="NCBIfam" id="TIGR02063">
    <property type="entry name" value="RNase_R"/>
    <property type="match status" value="1"/>
</dbReference>
<accession>A0A8S8X951</accession>
<evidence type="ECO:0000256" key="8">
    <source>
        <dbReference type="SAM" id="MobiDB-lite"/>
    </source>
</evidence>
<dbReference type="GO" id="GO:0008859">
    <property type="term" value="F:exoribonuclease II activity"/>
    <property type="evidence" value="ECO:0007669"/>
    <property type="project" value="UniProtKB-UniRule"/>
</dbReference>
<comment type="similarity">
    <text evidence="7">Belongs to the RNR ribonuclease family. RNase R subfamily.</text>
</comment>
<dbReference type="InterPro" id="IPR001900">
    <property type="entry name" value="RNase_II/R"/>
</dbReference>
<proteinExistence type="inferred from homology"/>
<dbReference type="NCBIfam" id="TIGR00358">
    <property type="entry name" value="3_prime_RNase"/>
    <property type="match status" value="1"/>
</dbReference>
<dbReference type="SUPFAM" id="SSF50249">
    <property type="entry name" value="Nucleic acid-binding proteins"/>
    <property type="match status" value="2"/>
</dbReference>
<evidence type="ECO:0000256" key="4">
    <source>
        <dbReference type="ARBA" id="ARBA00022801"/>
    </source>
</evidence>
<dbReference type="InterPro" id="IPR022966">
    <property type="entry name" value="RNase_II/R_CS"/>
</dbReference>
<comment type="subcellular location">
    <subcellularLocation>
        <location evidence="7">Cytoplasm</location>
    </subcellularLocation>
</comment>
<name>A0A8S8X951_9PROT</name>
<dbReference type="InterPro" id="IPR003029">
    <property type="entry name" value="S1_domain"/>
</dbReference>
<evidence type="ECO:0000256" key="7">
    <source>
        <dbReference type="HAMAP-Rule" id="MF_01895"/>
    </source>
</evidence>
<keyword evidence="3 7" id="KW-0540">Nuclease</keyword>
<dbReference type="HAMAP" id="MF_01895">
    <property type="entry name" value="RNase_R"/>
    <property type="match status" value="1"/>
</dbReference>
<evidence type="ECO:0000313" key="11">
    <source>
        <dbReference type="Proteomes" id="UP000681075"/>
    </source>
</evidence>
<evidence type="ECO:0000259" key="9">
    <source>
        <dbReference type="PROSITE" id="PS50126"/>
    </source>
</evidence>
<dbReference type="GO" id="GO:0003723">
    <property type="term" value="F:RNA binding"/>
    <property type="evidence" value="ECO:0007669"/>
    <property type="project" value="UniProtKB-UniRule"/>
</dbReference>
<comment type="function">
    <text evidence="7">3'-5' exoribonuclease that releases 5'-nucleoside monophosphates and is involved in maturation of structured RNAs.</text>
</comment>
<dbReference type="InterPro" id="IPR012340">
    <property type="entry name" value="NA-bd_OB-fold"/>
</dbReference>
<dbReference type="PANTHER" id="PTHR23355">
    <property type="entry name" value="RIBONUCLEASE"/>
    <property type="match status" value="1"/>
</dbReference>
<dbReference type="Pfam" id="PF00773">
    <property type="entry name" value="RNB"/>
    <property type="match status" value="1"/>
</dbReference>
<dbReference type="InterPro" id="IPR004476">
    <property type="entry name" value="RNase_II/RNase_R"/>
</dbReference>
<dbReference type="Proteomes" id="UP000681075">
    <property type="component" value="Unassembled WGS sequence"/>
</dbReference>
<dbReference type="PROSITE" id="PS50126">
    <property type="entry name" value="S1"/>
    <property type="match status" value="1"/>
</dbReference>
<comment type="caution">
    <text evidence="10">The sequence shown here is derived from an EMBL/GenBank/DDBJ whole genome shotgun (WGS) entry which is preliminary data.</text>
</comment>
<sequence length="743" mass="81813">MTRGPKREAPFPTREAILAFLRDNEGHVGRREIARAFNIKGDQRIELKALLAQLEREGAIDRGRGKRVGQKGAIQTVGIVEIIKLDDEGGLRARPIEWSGDGPAPVARVALDRKHHTPALAVGDRALAELKRLDATRWTVKILRKIDREEATRMVGVFENTPSGARIRPTDKRARHDLAVLPANSGGAKNGDIVVADILPATRLGLRQGKVVEVVGETSDARAISLIVIHSKQIPTVFSEASLQQAKEATVPDLSGREDVRDIPLVTIDGADARDFDDAVWAEADPDPQNPGGWHLIVAIADVSYYVQPGTPLDRDASERGNSVYFPDRVVPMLPERLSNGLCSLVPGEPRGCLGFHLWIDARGNLRGHRLFRGLMRSAARLTYEQVQAAQDGRTDDTTGPLLKPVIQPLYGAFRALSDARAKRGTLELEIPERKVKLGEDGRVAEIAPRERLDSHKLIEEFMITANVAAAEALEAKHAPCVYRVHDAPDGAKLDALRQFLAGIGADLKLSKGQVIRPKHLTQLLQRAAERPEAELINSLVLRSQAQAAYSPTNLGHFGLALPRYAHFTSPIRRYADLLVHRSLVRAYGLGPGGLSDNEREKLEEISTHISETERTAASAERDAIDRYVASFLSDHVGATFPGRINGVTRFGLFVTLDQSGADGLVPIRTLEPNDLWIHDEPQHRLVGRRSGRVWRLGDRVLARVVEADPIAGSTLFRLVDDPDSPVQRERPGRPYRPGKHRR</sequence>
<reference evidence="10" key="1">
    <citation type="submission" date="2021-02" db="EMBL/GenBank/DDBJ databases">
        <title>Genome sequence of Rhodospirillales sp. strain TMPK1 isolated from soil.</title>
        <authorList>
            <person name="Nakai R."/>
            <person name="Kusada H."/>
            <person name="Tamaki H."/>
        </authorList>
    </citation>
    <scope>NUCLEOTIDE SEQUENCE</scope>
    <source>
        <strain evidence="10">TMPK1</strain>
    </source>
</reference>
<dbReference type="CDD" id="cd04471">
    <property type="entry name" value="S1_RNase_R"/>
    <property type="match status" value="1"/>
</dbReference>
<dbReference type="AlphaFoldDB" id="A0A8S8X951"/>
<keyword evidence="4 7" id="KW-0378">Hydrolase</keyword>
<dbReference type="InterPro" id="IPR040476">
    <property type="entry name" value="CSD2"/>
</dbReference>
<evidence type="ECO:0000256" key="5">
    <source>
        <dbReference type="ARBA" id="ARBA00022839"/>
    </source>
</evidence>
<comment type="catalytic activity">
    <reaction evidence="1 7">
        <text>Exonucleolytic cleavage in the 3'- to 5'-direction to yield nucleoside 5'-phosphates.</text>
        <dbReference type="EC" id="3.1.13.1"/>
    </reaction>
</comment>
<evidence type="ECO:0000256" key="3">
    <source>
        <dbReference type="ARBA" id="ARBA00022722"/>
    </source>
</evidence>
<gene>
    <name evidence="7 10" type="primary">rnr</name>
    <name evidence="10" type="ORF">TMPK1_00820</name>
</gene>
<dbReference type="InterPro" id="IPR011805">
    <property type="entry name" value="RNase_R"/>
</dbReference>
<dbReference type="EMBL" id="BOPV01000001">
    <property type="protein sequence ID" value="GIL37845.1"/>
    <property type="molecule type" value="Genomic_DNA"/>
</dbReference>
<dbReference type="SMART" id="SM00955">
    <property type="entry name" value="RNB"/>
    <property type="match status" value="1"/>
</dbReference>
<dbReference type="EC" id="3.1.13.1" evidence="7"/>